<dbReference type="Proteomes" id="UP001596447">
    <property type="component" value="Unassembled WGS sequence"/>
</dbReference>
<feature type="transmembrane region" description="Helical" evidence="1">
    <location>
        <begin position="421"/>
        <end position="443"/>
    </location>
</feature>
<feature type="transmembrane region" description="Helical" evidence="1">
    <location>
        <begin position="455"/>
        <end position="476"/>
    </location>
</feature>
<feature type="transmembrane region" description="Helical" evidence="1">
    <location>
        <begin position="263"/>
        <end position="284"/>
    </location>
</feature>
<sequence>MTQGDLALPISAIQTTAVAGFLTFLWLALQRTSSENEQLNTDHLLTTISAPEAALGLVFTVFRQVAVPVFLPALAVAVGLALGSQTPVTALTTGVAVVGFVTLTALLGIVLSLGTKLATSRSPRLRRYKNYTYVLAFILGFLIWITILQGPVSNQTAIDWLHAVPLAWFVDLALLGLADVPVGHARSLGALGVTVVGLLVLTGATISLAERVWTADRVGESTIHHSRSLVGAGIAERLFAGWVSRPVLTVARKRWLQERRVPIGLLLQGYMLMLTPLVFLPIFAAGEVPGVALVGLVFLSAVGTAFAFGAELLGTEYSSLPMTLTSVSGRHFIRGTVFAGVTISGPFTLLVILLLSLGSPLSAVELLGMGLAGIAVIACSVAVSAMLGLDASYYEIRPVAIPFTGITAYTESGGIFKWGKVFAVVGLVCLPAYVVYGAAFLGGSVATALGASMPVVRIGGLLATILLAIAVAILAYQRAVRAYNQYTLP</sequence>
<dbReference type="EMBL" id="JBHTAR010000004">
    <property type="protein sequence ID" value="MFC7198473.1"/>
    <property type="molecule type" value="Genomic_DNA"/>
</dbReference>
<gene>
    <name evidence="2" type="ORF">ACFQJ9_03220</name>
</gene>
<feature type="transmembrane region" description="Helical" evidence="1">
    <location>
        <begin position="88"/>
        <end position="111"/>
    </location>
</feature>
<feature type="transmembrane region" description="Helical" evidence="1">
    <location>
        <begin position="190"/>
        <end position="209"/>
    </location>
</feature>
<feature type="transmembrane region" description="Helical" evidence="1">
    <location>
        <begin position="335"/>
        <end position="355"/>
    </location>
</feature>
<accession>A0ABD5YZL1</accession>
<dbReference type="AlphaFoldDB" id="A0ABD5YZL1"/>
<evidence type="ECO:0008006" key="4">
    <source>
        <dbReference type="Google" id="ProtNLM"/>
    </source>
</evidence>
<evidence type="ECO:0000313" key="3">
    <source>
        <dbReference type="Proteomes" id="UP001596447"/>
    </source>
</evidence>
<evidence type="ECO:0000313" key="2">
    <source>
        <dbReference type="EMBL" id="MFC7198473.1"/>
    </source>
</evidence>
<protein>
    <recommendedName>
        <fullName evidence="4">ABC-2 type transport system permease protein</fullName>
    </recommendedName>
</protein>
<reference evidence="2 3" key="1">
    <citation type="journal article" date="2019" name="Int. J. Syst. Evol. Microbiol.">
        <title>The Global Catalogue of Microorganisms (GCM) 10K type strain sequencing project: providing services to taxonomists for standard genome sequencing and annotation.</title>
        <authorList>
            <consortium name="The Broad Institute Genomics Platform"/>
            <consortium name="The Broad Institute Genome Sequencing Center for Infectious Disease"/>
            <person name="Wu L."/>
            <person name="Ma J."/>
        </authorList>
    </citation>
    <scope>NUCLEOTIDE SEQUENCE [LARGE SCALE GENOMIC DNA]</scope>
    <source>
        <strain evidence="2 3">XZGYJ-43</strain>
    </source>
</reference>
<keyword evidence="1" id="KW-0812">Transmembrane</keyword>
<feature type="transmembrane region" description="Helical" evidence="1">
    <location>
        <begin position="290"/>
        <end position="314"/>
    </location>
</feature>
<feature type="transmembrane region" description="Helical" evidence="1">
    <location>
        <begin position="6"/>
        <end position="29"/>
    </location>
</feature>
<keyword evidence="1" id="KW-0472">Membrane</keyword>
<proteinExistence type="predicted"/>
<name>A0ABD5YZL1_9EURY</name>
<feature type="transmembrane region" description="Helical" evidence="1">
    <location>
        <begin position="367"/>
        <end position="389"/>
    </location>
</feature>
<keyword evidence="3" id="KW-1185">Reference proteome</keyword>
<feature type="transmembrane region" description="Helical" evidence="1">
    <location>
        <begin position="65"/>
        <end position="82"/>
    </location>
</feature>
<comment type="caution">
    <text evidence="2">The sequence shown here is derived from an EMBL/GenBank/DDBJ whole genome shotgun (WGS) entry which is preliminary data.</text>
</comment>
<dbReference type="RefSeq" id="WP_382215948.1">
    <property type="nucleotide sequence ID" value="NZ_JBHTAR010000004.1"/>
</dbReference>
<keyword evidence="1" id="KW-1133">Transmembrane helix</keyword>
<feature type="transmembrane region" description="Helical" evidence="1">
    <location>
        <begin position="131"/>
        <end position="148"/>
    </location>
</feature>
<organism evidence="2 3">
    <name type="scientific">Halospeciosus flavus</name>
    <dbReference type="NCBI Taxonomy" id="3032283"/>
    <lineage>
        <taxon>Archaea</taxon>
        <taxon>Methanobacteriati</taxon>
        <taxon>Methanobacteriota</taxon>
        <taxon>Stenosarchaea group</taxon>
        <taxon>Halobacteria</taxon>
        <taxon>Halobacteriales</taxon>
        <taxon>Halobacteriaceae</taxon>
        <taxon>Halospeciosus</taxon>
    </lineage>
</organism>
<evidence type="ECO:0000256" key="1">
    <source>
        <dbReference type="SAM" id="Phobius"/>
    </source>
</evidence>